<gene>
    <name evidence="1" type="ORF">CS063_16165</name>
</gene>
<keyword evidence="2" id="KW-1185">Reference proteome</keyword>
<sequence>MKTLKKDRKTLSGGTLFFCILFPFLALVGGGILGQFLITFLYPFINWQRGQGFFFSFLAISSKLSMCNPYSNSFPMDKREEGT</sequence>
<accession>A0AC61D9G1</accession>
<evidence type="ECO:0000313" key="2">
    <source>
        <dbReference type="Proteomes" id="UP000224460"/>
    </source>
</evidence>
<protein>
    <submittedName>
        <fullName evidence="1">Uncharacterized protein</fullName>
    </submittedName>
</protein>
<dbReference type="EMBL" id="PEDL01000031">
    <property type="protein sequence ID" value="PHV69368.1"/>
    <property type="molecule type" value="Genomic_DNA"/>
</dbReference>
<dbReference type="Proteomes" id="UP000224460">
    <property type="component" value="Unassembled WGS sequence"/>
</dbReference>
<organism evidence="1 2">
    <name type="scientific">Sporanaerobium hydrogeniformans</name>
    <dbReference type="NCBI Taxonomy" id="3072179"/>
    <lineage>
        <taxon>Bacteria</taxon>
        <taxon>Bacillati</taxon>
        <taxon>Bacillota</taxon>
        <taxon>Clostridia</taxon>
        <taxon>Lachnospirales</taxon>
        <taxon>Lachnospiraceae</taxon>
        <taxon>Sporanaerobium</taxon>
    </lineage>
</organism>
<reference evidence="1" key="1">
    <citation type="submission" date="2017-10" db="EMBL/GenBank/DDBJ databases">
        <title>Genome sequence of cellulolytic Lachnospiraceae bacterium XHS1971 isolated from hotspring sediment.</title>
        <authorList>
            <person name="Vasudevan G."/>
            <person name="Joshi A.J."/>
            <person name="Hivarkar S."/>
            <person name="Lanjekar V.B."/>
            <person name="Dhakephalkar P.K."/>
            <person name="Dagar S."/>
        </authorList>
    </citation>
    <scope>NUCLEOTIDE SEQUENCE</scope>
    <source>
        <strain evidence="1">XHS1971</strain>
    </source>
</reference>
<evidence type="ECO:0000313" key="1">
    <source>
        <dbReference type="EMBL" id="PHV69368.1"/>
    </source>
</evidence>
<name>A0AC61D9G1_9FIRM</name>
<proteinExistence type="predicted"/>
<comment type="caution">
    <text evidence="1">The sequence shown here is derived from an EMBL/GenBank/DDBJ whole genome shotgun (WGS) entry which is preliminary data.</text>
</comment>